<keyword evidence="5" id="KW-0964">Secreted</keyword>
<protein>
    <recommendedName>
        <fullName evidence="10">Alpha-galactosidase</fullName>
        <ecNumber evidence="10">3.2.1.22</ecNumber>
    </recommendedName>
    <alternativeName>
        <fullName evidence="10">Melibiase</fullName>
    </alternativeName>
</protein>
<dbReference type="OrthoDB" id="5795902at2759"/>
<feature type="domain" description="Alpha galactosidase C-terminal" evidence="12">
    <location>
        <begin position="380"/>
        <end position="455"/>
    </location>
</feature>
<dbReference type="SUPFAM" id="SSF51011">
    <property type="entry name" value="Glycosyl hydrolase domain"/>
    <property type="match status" value="1"/>
</dbReference>
<evidence type="ECO:0000256" key="4">
    <source>
        <dbReference type="ARBA" id="ARBA00009743"/>
    </source>
</evidence>
<dbReference type="PRINTS" id="PR00740">
    <property type="entry name" value="GLHYDRLASE27"/>
</dbReference>
<keyword evidence="8" id="KW-0325">Glycoprotein</keyword>
<dbReference type="Proteomes" id="UP000293360">
    <property type="component" value="Unassembled WGS sequence"/>
</dbReference>
<evidence type="ECO:0000256" key="8">
    <source>
        <dbReference type="ARBA" id="ARBA00023180"/>
    </source>
</evidence>
<evidence type="ECO:0000256" key="3">
    <source>
        <dbReference type="ARBA" id="ARBA00004613"/>
    </source>
</evidence>
<evidence type="ECO:0000256" key="11">
    <source>
        <dbReference type="SAM" id="MobiDB-lite"/>
    </source>
</evidence>
<comment type="similarity">
    <text evidence="4 10">Belongs to the glycosyl hydrolase 27 family.</text>
</comment>
<reference evidence="13 14" key="1">
    <citation type="submission" date="2018-06" db="EMBL/GenBank/DDBJ databases">
        <title>Complete Genomes of Monosporascus.</title>
        <authorList>
            <person name="Robinson A.J."/>
            <person name="Natvig D.O."/>
        </authorList>
    </citation>
    <scope>NUCLEOTIDE SEQUENCE [LARGE SCALE GENOMIC DNA]</scope>
    <source>
        <strain evidence="13 14">CBS 110550</strain>
    </source>
</reference>
<dbReference type="GO" id="GO:0005576">
    <property type="term" value="C:extracellular region"/>
    <property type="evidence" value="ECO:0007669"/>
    <property type="project" value="UniProtKB-SubCell"/>
</dbReference>
<dbReference type="InterPro" id="IPR041233">
    <property type="entry name" value="Melibiase_C"/>
</dbReference>
<dbReference type="GO" id="GO:0005975">
    <property type="term" value="P:carbohydrate metabolic process"/>
    <property type="evidence" value="ECO:0007669"/>
    <property type="project" value="InterPro"/>
</dbReference>
<dbReference type="Pfam" id="PF16499">
    <property type="entry name" value="Melibiase_2"/>
    <property type="match status" value="2"/>
</dbReference>
<dbReference type="PROSITE" id="PS00512">
    <property type="entry name" value="ALPHA_GALACTOSIDASE"/>
    <property type="match status" value="1"/>
</dbReference>
<keyword evidence="6" id="KW-0732">Signal</keyword>
<dbReference type="EC" id="3.2.1.22" evidence="10"/>
<dbReference type="InterPro" id="IPR013785">
    <property type="entry name" value="Aldolase_TIM"/>
</dbReference>
<dbReference type="EMBL" id="QJNU01000815">
    <property type="protein sequence ID" value="RYO85388.1"/>
    <property type="molecule type" value="Genomic_DNA"/>
</dbReference>
<evidence type="ECO:0000256" key="1">
    <source>
        <dbReference type="ARBA" id="ARBA00001255"/>
    </source>
</evidence>
<evidence type="ECO:0000313" key="14">
    <source>
        <dbReference type="Proteomes" id="UP000293360"/>
    </source>
</evidence>
<gene>
    <name evidence="13" type="ORF">DL764_009179</name>
</gene>
<comment type="subcellular location">
    <subcellularLocation>
        <location evidence="3">Secreted</location>
    </subcellularLocation>
</comment>
<evidence type="ECO:0000256" key="5">
    <source>
        <dbReference type="ARBA" id="ARBA00022525"/>
    </source>
</evidence>
<dbReference type="Pfam" id="PF17801">
    <property type="entry name" value="Melibiase_C"/>
    <property type="match status" value="1"/>
</dbReference>
<dbReference type="InterPro" id="IPR002241">
    <property type="entry name" value="Glyco_hydro_27"/>
</dbReference>
<evidence type="ECO:0000256" key="2">
    <source>
        <dbReference type="ARBA" id="ARBA00003969"/>
    </source>
</evidence>
<keyword evidence="10" id="KW-1015">Disulfide bond</keyword>
<comment type="function">
    <text evidence="2">Hydrolyzes a variety of simple alpha-D-galactoside as well as more complex molecules such as oligosaccharides and polysaccharides.</text>
</comment>
<evidence type="ECO:0000259" key="12">
    <source>
        <dbReference type="Pfam" id="PF17801"/>
    </source>
</evidence>
<dbReference type="AlphaFoldDB" id="A0A4V1X920"/>
<dbReference type="InterPro" id="IPR017853">
    <property type="entry name" value="GH"/>
</dbReference>
<keyword evidence="7 10" id="KW-0378">Hydrolase</keyword>
<keyword evidence="9 10" id="KW-0326">Glycosidase</keyword>
<dbReference type="Gene3D" id="2.60.40.1180">
    <property type="entry name" value="Golgi alpha-mannosidase II"/>
    <property type="match status" value="1"/>
</dbReference>
<comment type="catalytic activity">
    <reaction evidence="1 10">
        <text>Hydrolysis of terminal, non-reducing alpha-D-galactose residues in alpha-D-galactosides, including galactose oligosaccharides, galactomannans and galactolipids.</text>
        <dbReference type="EC" id="3.2.1.22"/>
    </reaction>
</comment>
<organism evidence="13 14">
    <name type="scientific">Monosporascus ibericus</name>
    <dbReference type="NCBI Taxonomy" id="155417"/>
    <lineage>
        <taxon>Eukaryota</taxon>
        <taxon>Fungi</taxon>
        <taxon>Dikarya</taxon>
        <taxon>Ascomycota</taxon>
        <taxon>Pezizomycotina</taxon>
        <taxon>Sordariomycetes</taxon>
        <taxon>Xylariomycetidae</taxon>
        <taxon>Xylariales</taxon>
        <taxon>Xylariales incertae sedis</taxon>
        <taxon>Monosporascus</taxon>
    </lineage>
</organism>
<evidence type="ECO:0000256" key="6">
    <source>
        <dbReference type="ARBA" id="ARBA00022729"/>
    </source>
</evidence>
<evidence type="ECO:0000256" key="9">
    <source>
        <dbReference type="ARBA" id="ARBA00023295"/>
    </source>
</evidence>
<feature type="region of interest" description="Disordered" evidence="11">
    <location>
        <begin position="186"/>
        <end position="210"/>
    </location>
</feature>
<dbReference type="GO" id="GO:0004557">
    <property type="term" value="F:alpha-galactosidase activity"/>
    <property type="evidence" value="ECO:0007669"/>
    <property type="project" value="UniProtKB-EC"/>
</dbReference>
<evidence type="ECO:0000256" key="10">
    <source>
        <dbReference type="RuleBase" id="RU361168"/>
    </source>
</evidence>
<comment type="caution">
    <text evidence="13">The sequence shown here is derived from an EMBL/GenBank/DDBJ whole genome shotgun (WGS) entry which is preliminary data.</text>
</comment>
<sequence length="463" mass="52439">MHPWSRTPEDINTVQYARRRRTQRGSTSALVSQDGTGRLPALGWNSWNEYACDINETVFVNVAQQMVDLGLKDLGYEYVNIDDCWSDKKLRRDSVTHELLPDYAKFPNGIAHTVGLIHEMGLKVGIYGDAGTETCGGYAGSIGYEETDAATFAKWGIDYLKYDNCAVPEEWFDMWKYVPELWKGGGSNEEQDNGDPGNTLTGKPAPPGYDWSTSNTSARFNLMRDALLKQNRTIQYSLCAWGHAHVEQWGNSTGHSWRMWGDIYPEWFGQWQWSWGIAPILNHASFFWDTSNFWGHNDFDMLEVGNGNLTYEESRSHFALWAALKSPLIIGTKLEGIKPEILDILSNRELLAFNQDPVYGESAAPYKWGVNPDFTWNQTHPAEYWAGKSVAGTHVFVLNSLNETTTKKIKFSEVPGLSARKKYVVHDMWTGNDIGVFKRGVKVEVRRHDTAALRINEVGWNAA</sequence>
<accession>A0A4V1X920</accession>
<evidence type="ECO:0000256" key="7">
    <source>
        <dbReference type="ARBA" id="ARBA00022801"/>
    </source>
</evidence>
<evidence type="ECO:0000313" key="13">
    <source>
        <dbReference type="EMBL" id="RYO85388.1"/>
    </source>
</evidence>
<dbReference type="PANTHER" id="PTHR11452">
    <property type="entry name" value="ALPHA-GALACTOSIDASE/ALPHA-N-ACETYLGALACTOSAMINIDASE"/>
    <property type="match status" value="1"/>
</dbReference>
<keyword evidence="14" id="KW-1185">Reference proteome</keyword>
<dbReference type="PANTHER" id="PTHR11452:SF61">
    <property type="entry name" value="ALPHA-GALACTOSIDASE B-RELATED"/>
    <property type="match status" value="1"/>
</dbReference>
<proteinExistence type="inferred from homology"/>
<dbReference type="InterPro" id="IPR013780">
    <property type="entry name" value="Glyco_hydro_b"/>
</dbReference>
<dbReference type="Gene3D" id="3.20.20.70">
    <property type="entry name" value="Aldolase class I"/>
    <property type="match status" value="1"/>
</dbReference>
<dbReference type="SUPFAM" id="SSF51445">
    <property type="entry name" value="(Trans)glycosidases"/>
    <property type="match status" value="1"/>
</dbReference>
<dbReference type="CDD" id="cd14792">
    <property type="entry name" value="GH27"/>
    <property type="match status" value="1"/>
</dbReference>
<dbReference type="STRING" id="155417.A0A4V1X920"/>
<name>A0A4V1X920_9PEZI</name>
<dbReference type="InterPro" id="IPR000111">
    <property type="entry name" value="Glyco_hydro_27/36_CS"/>
</dbReference>